<dbReference type="Proteomes" id="UP000553459">
    <property type="component" value="Unassembled WGS sequence"/>
</dbReference>
<keyword evidence="2" id="KW-1185">Reference proteome</keyword>
<dbReference type="InterPro" id="IPR021457">
    <property type="entry name" value="DUF3108"/>
</dbReference>
<sequence>MKNFLIFIFSFNIILTSAQLDNVNSEERLKYRIHYGFLNAGLATLSTKKTIYNNTPHLHVRGEGRSTGAVRAFFKVDDVYESYINIQTGLPSFYIRNVKEGSYYRNFASTFKANSGIVSLHDRIKNTTQTFKIPMDIQDMLSCFYHLRNLTTHQLKLGSSIKINVWIDDEVYPFMLRVTGKEIVSTRFGKIHALRIIPSVMSGRVFKAKEGVTLWVTDDANHIPIQLKAELAVGSLKADLIEYTNVKHPFNFSK</sequence>
<reference evidence="1 2" key="1">
    <citation type="submission" date="2019-11" db="EMBL/GenBank/DDBJ databases">
        <title>Characterization of Elizabethkingia argenteiflava sp. nov., isolated from inner surface of Soybean Pods.</title>
        <authorList>
            <person name="Mo S."/>
        </authorList>
    </citation>
    <scope>NUCLEOTIDE SEQUENCE [LARGE SCALE GENOMIC DNA]</scope>
    <source>
        <strain evidence="1 2">YB22</strain>
    </source>
</reference>
<comment type="caution">
    <text evidence="1">The sequence shown here is derived from an EMBL/GenBank/DDBJ whole genome shotgun (WGS) entry which is preliminary data.</text>
</comment>
<name>A0A845PVG5_9FLAO</name>
<accession>A0A845PVG5</accession>
<protein>
    <submittedName>
        <fullName evidence="1">DUF3108 domain-containing protein</fullName>
    </submittedName>
</protein>
<proteinExistence type="predicted"/>
<dbReference type="RefSeq" id="WP_166518642.1">
    <property type="nucleotide sequence ID" value="NZ_JAAABJ010000248.1"/>
</dbReference>
<evidence type="ECO:0000313" key="2">
    <source>
        <dbReference type="Proteomes" id="UP000553459"/>
    </source>
</evidence>
<organism evidence="1 2">
    <name type="scientific">Elizabethkingia argenteiflava</name>
    <dbReference type="NCBI Taxonomy" id="2681556"/>
    <lineage>
        <taxon>Bacteria</taxon>
        <taxon>Pseudomonadati</taxon>
        <taxon>Bacteroidota</taxon>
        <taxon>Flavobacteriia</taxon>
        <taxon>Flavobacteriales</taxon>
        <taxon>Weeksellaceae</taxon>
        <taxon>Elizabethkingia</taxon>
    </lineage>
</organism>
<dbReference type="AlphaFoldDB" id="A0A845PVG5"/>
<evidence type="ECO:0000313" key="1">
    <source>
        <dbReference type="EMBL" id="NAW50288.1"/>
    </source>
</evidence>
<dbReference type="Pfam" id="PF11306">
    <property type="entry name" value="DUF3108"/>
    <property type="match status" value="1"/>
</dbReference>
<dbReference type="EMBL" id="JAAABJ010000248">
    <property type="protein sequence ID" value="NAW50288.1"/>
    <property type="molecule type" value="Genomic_DNA"/>
</dbReference>
<gene>
    <name evidence="1" type="ORF">GNY06_02425</name>
</gene>